<dbReference type="Gene3D" id="2.30.40.10">
    <property type="entry name" value="Urease, subunit C, domain 1"/>
    <property type="match status" value="1"/>
</dbReference>
<keyword evidence="3" id="KW-1185">Reference proteome</keyword>
<organism evidence="2 3">
    <name type="scientific">Companilactobacillus futsaii JCM 17355</name>
    <dbReference type="NCBI Taxonomy" id="1423818"/>
    <lineage>
        <taxon>Bacteria</taxon>
        <taxon>Bacillati</taxon>
        <taxon>Bacillota</taxon>
        <taxon>Bacilli</taxon>
        <taxon>Lactobacillales</taxon>
        <taxon>Lactobacillaceae</taxon>
        <taxon>Companilactobacillus</taxon>
    </lineage>
</organism>
<dbReference type="InterPro" id="IPR051781">
    <property type="entry name" value="Metallo-dep_Hydrolase"/>
</dbReference>
<reference evidence="2 3" key="1">
    <citation type="journal article" date="2015" name="Genome Announc.">
        <title>Expanding the biotechnology potential of lactobacilli through comparative genomics of 213 strains and associated genera.</title>
        <authorList>
            <person name="Sun Z."/>
            <person name="Harris H.M."/>
            <person name="McCann A."/>
            <person name="Guo C."/>
            <person name="Argimon S."/>
            <person name="Zhang W."/>
            <person name="Yang X."/>
            <person name="Jeffery I.B."/>
            <person name="Cooney J.C."/>
            <person name="Kagawa T.F."/>
            <person name="Liu W."/>
            <person name="Song Y."/>
            <person name="Salvetti E."/>
            <person name="Wrobel A."/>
            <person name="Rasinkangas P."/>
            <person name="Parkhill J."/>
            <person name="Rea M.C."/>
            <person name="O'Sullivan O."/>
            <person name="Ritari J."/>
            <person name="Douillard F.P."/>
            <person name="Paul Ross R."/>
            <person name="Yang R."/>
            <person name="Briner A.E."/>
            <person name="Felis G.E."/>
            <person name="de Vos W.M."/>
            <person name="Barrangou R."/>
            <person name="Klaenhammer T.R."/>
            <person name="Caufield P.W."/>
            <person name="Cui Y."/>
            <person name="Zhang H."/>
            <person name="O'Toole P.W."/>
        </authorList>
    </citation>
    <scope>NUCLEOTIDE SEQUENCE [LARGE SCALE GENOMIC DNA]</scope>
    <source>
        <strain evidence="2 3">JCM 17355</strain>
    </source>
</reference>
<dbReference type="InterPro" id="IPR057744">
    <property type="entry name" value="OTAase-like"/>
</dbReference>
<dbReference type="InterPro" id="IPR011059">
    <property type="entry name" value="Metal-dep_hydrolase_composite"/>
</dbReference>
<dbReference type="SUPFAM" id="SSF51338">
    <property type="entry name" value="Composite domain of metallo-dependent hydrolases"/>
    <property type="match status" value="1"/>
</dbReference>
<evidence type="ECO:0000313" key="3">
    <source>
        <dbReference type="Proteomes" id="UP000051379"/>
    </source>
</evidence>
<gene>
    <name evidence="2" type="ORF">FC88_GL001543</name>
</gene>
<comment type="caution">
    <text evidence="2">The sequence shown here is derived from an EMBL/GenBank/DDBJ whole genome shotgun (WGS) entry which is preliminary data.</text>
</comment>
<dbReference type="EMBL" id="AZDO01000139">
    <property type="protein sequence ID" value="KRK90853.1"/>
    <property type="molecule type" value="Genomic_DNA"/>
</dbReference>
<name>A0ABR5P3E1_9LACO</name>
<evidence type="ECO:0000259" key="1">
    <source>
        <dbReference type="Pfam" id="PF01979"/>
    </source>
</evidence>
<dbReference type="CDD" id="cd01299">
    <property type="entry name" value="Met_dep_hydrolase_A"/>
    <property type="match status" value="1"/>
</dbReference>
<protein>
    <submittedName>
        <fullName evidence="2">Amidohydrolase</fullName>
    </submittedName>
</protein>
<dbReference type="InterPro" id="IPR032466">
    <property type="entry name" value="Metal_Hydrolase"/>
</dbReference>
<dbReference type="PANTHER" id="PTHR43135">
    <property type="entry name" value="ALPHA-D-RIBOSE 1-METHYLPHOSPHONATE 5-TRIPHOSPHATE DIPHOSPHATASE"/>
    <property type="match status" value="1"/>
</dbReference>
<dbReference type="PANTHER" id="PTHR43135:SF3">
    <property type="entry name" value="ALPHA-D-RIBOSE 1-METHYLPHOSPHONATE 5-TRIPHOSPHATE DIPHOSPHATASE"/>
    <property type="match status" value="1"/>
</dbReference>
<dbReference type="Pfam" id="PF01979">
    <property type="entry name" value="Amidohydro_1"/>
    <property type="match status" value="1"/>
</dbReference>
<evidence type="ECO:0000313" key="2">
    <source>
        <dbReference type="EMBL" id="KRK90853.1"/>
    </source>
</evidence>
<sequence length="401" mass="43998">MIMQTLYKNFNLFDGLKPEIQKDVWFIVDSESGEIVKLGFNDAPDCEKVVDLKGKYVMPGLINSHVHLMMNPITNKLEYLSEAEVTFTALNNLKEALKAGVTYVRDCGCAFDVDIKLRRLQEEGQLGGTEIVPSGRPMCITGGHADFTEGIDGETTWGHLVDSSDEMRHAVRRQFKLGAKNIKVMATGGVMSATDQIDDTEFSVDELKTAVAEAHTKHMTVAAHAEGTQGIHNAIIAGVDSVEHGCLISDDDIDLIKEKEIYLTPTVIASYTIPTYGEGKLPSYMVDKARSFLDKFYARMKVVNKAGVKLAFGTDAGTPFNRFADTSKELELLTKVGASNAEVLLAATKNSAHLLRIDDKYGSIQEGKIADFLVLDHDPLADVKAVQQVDKGVYKKGVKVY</sequence>
<dbReference type="Proteomes" id="UP000051379">
    <property type="component" value="Unassembled WGS sequence"/>
</dbReference>
<dbReference type="Gene3D" id="3.20.20.140">
    <property type="entry name" value="Metal-dependent hydrolases"/>
    <property type="match status" value="1"/>
</dbReference>
<accession>A0ABR5P3E1</accession>
<proteinExistence type="predicted"/>
<feature type="domain" description="Amidohydrolase-related" evidence="1">
    <location>
        <begin position="56"/>
        <end position="397"/>
    </location>
</feature>
<dbReference type="SUPFAM" id="SSF51556">
    <property type="entry name" value="Metallo-dependent hydrolases"/>
    <property type="match status" value="1"/>
</dbReference>
<dbReference type="InterPro" id="IPR006680">
    <property type="entry name" value="Amidohydro-rel"/>
</dbReference>